<comment type="caution">
    <text evidence="3">The sequence shown here is derived from an EMBL/GenBank/DDBJ whole genome shotgun (WGS) entry which is preliminary data.</text>
</comment>
<protein>
    <submittedName>
        <fullName evidence="3">Uncharacterized protein</fullName>
    </submittedName>
</protein>
<dbReference type="EMBL" id="JADOUF010000001">
    <property type="protein sequence ID" value="MBG6140600.1"/>
    <property type="molecule type" value="Genomic_DNA"/>
</dbReference>
<evidence type="ECO:0000313" key="3">
    <source>
        <dbReference type="EMBL" id="MBG6140600.1"/>
    </source>
</evidence>
<dbReference type="Proteomes" id="UP000622552">
    <property type="component" value="Unassembled WGS sequence"/>
</dbReference>
<sequence>MNVWRAVLAGIVAGLAVASPASAHSQDAPGASDYRTTVTAITPALPGLTIRTVDAGASLELRYTGPATIEVLGYSGEPYLSVSPGGVRQNAQSPATYLNETLHGGAEGGDAAAAPEWRQLSSTPVVRWHDHRAHWMGPQPPIAARQPDRPHRLREWSIPLRDGVRDFRVTGTLDWAPRPEAWGWWAGVVVIGLGVALLGGWRVSAGAAQVAGPAGGATLAAARRFGPVVLAVVAGGLSLVDSAGRVLDAGTFQREDLWGFAAGAGMLAAAGYALPRRPAADFALGLAGGALALLCGFARAAVFQHAIAPVPWDGLWARFSVAACVGVGLGLAAAAGHRIGRVGPAGRAAPVA</sequence>
<reference evidence="3" key="1">
    <citation type="submission" date="2020-11" db="EMBL/GenBank/DDBJ databases">
        <title>Sequencing the genomes of 1000 actinobacteria strains.</title>
        <authorList>
            <person name="Klenk H.-P."/>
        </authorList>
    </citation>
    <scope>NUCLEOTIDE SEQUENCE</scope>
    <source>
        <strain evidence="3">DSM 45356</strain>
    </source>
</reference>
<accession>A0A8J7GVY4</accession>
<evidence type="ECO:0000313" key="4">
    <source>
        <dbReference type="Proteomes" id="UP000622552"/>
    </source>
</evidence>
<feature type="transmembrane region" description="Helical" evidence="1">
    <location>
        <begin position="225"/>
        <end position="245"/>
    </location>
</feature>
<gene>
    <name evidence="3" type="ORF">IW245_006794</name>
</gene>
<feature type="transmembrane region" description="Helical" evidence="1">
    <location>
        <begin position="257"/>
        <end position="275"/>
    </location>
</feature>
<name>A0A8J7GVY4_9ACTN</name>
<evidence type="ECO:0000256" key="1">
    <source>
        <dbReference type="SAM" id="Phobius"/>
    </source>
</evidence>
<evidence type="ECO:0000256" key="2">
    <source>
        <dbReference type="SAM" id="SignalP"/>
    </source>
</evidence>
<feature type="transmembrane region" description="Helical" evidence="1">
    <location>
        <begin position="282"/>
        <end position="303"/>
    </location>
</feature>
<organism evidence="3 4">
    <name type="scientific">Longispora fulva</name>
    <dbReference type="NCBI Taxonomy" id="619741"/>
    <lineage>
        <taxon>Bacteria</taxon>
        <taxon>Bacillati</taxon>
        <taxon>Actinomycetota</taxon>
        <taxon>Actinomycetes</taxon>
        <taxon>Micromonosporales</taxon>
        <taxon>Micromonosporaceae</taxon>
        <taxon>Longispora</taxon>
    </lineage>
</organism>
<feature type="transmembrane region" description="Helical" evidence="1">
    <location>
        <begin position="315"/>
        <end position="335"/>
    </location>
</feature>
<keyword evidence="1" id="KW-0472">Membrane</keyword>
<feature type="transmembrane region" description="Helical" evidence="1">
    <location>
        <begin position="182"/>
        <end position="204"/>
    </location>
</feature>
<proteinExistence type="predicted"/>
<feature type="chain" id="PRO_5035328532" evidence="2">
    <location>
        <begin position="24"/>
        <end position="352"/>
    </location>
</feature>
<keyword evidence="4" id="KW-1185">Reference proteome</keyword>
<keyword evidence="1" id="KW-1133">Transmembrane helix</keyword>
<dbReference type="AlphaFoldDB" id="A0A8J7GVY4"/>
<keyword evidence="1" id="KW-0812">Transmembrane</keyword>
<keyword evidence="2" id="KW-0732">Signal</keyword>
<dbReference type="RefSeq" id="WP_197007131.1">
    <property type="nucleotide sequence ID" value="NZ_BONS01000005.1"/>
</dbReference>
<feature type="signal peptide" evidence="2">
    <location>
        <begin position="1"/>
        <end position="23"/>
    </location>
</feature>